<keyword evidence="3" id="KW-1185">Reference proteome</keyword>
<proteinExistence type="predicted"/>
<dbReference type="RefSeq" id="WP_092980343.1">
    <property type="nucleotide sequence ID" value="NZ_FOYQ01000001.1"/>
</dbReference>
<reference evidence="2 3" key="1">
    <citation type="submission" date="2016-10" db="EMBL/GenBank/DDBJ databases">
        <authorList>
            <person name="de Groot N.N."/>
        </authorList>
    </citation>
    <scope>NUCLEOTIDE SEQUENCE [LARGE SCALE GENOMIC DNA]</scope>
    <source>
        <strain evidence="2 3">DSM 21019</strain>
    </source>
</reference>
<keyword evidence="1" id="KW-1133">Transmembrane helix</keyword>
<keyword evidence="1" id="KW-0472">Membrane</keyword>
<evidence type="ECO:0000313" key="3">
    <source>
        <dbReference type="Proteomes" id="UP000199534"/>
    </source>
</evidence>
<dbReference type="Proteomes" id="UP000199534">
    <property type="component" value="Unassembled WGS sequence"/>
</dbReference>
<protein>
    <recommendedName>
        <fullName evidence="4">Solute:Na+ symporter, SSS family</fullName>
    </recommendedName>
</protein>
<dbReference type="AlphaFoldDB" id="A0A1I6FQR2"/>
<accession>A0A1I6FQR2</accession>
<gene>
    <name evidence="2" type="ORF">SAMN04490243_0460</name>
</gene>
<keyword evidence="1" id="KW-0812">Transmembrane</keyword>
<sequence length="74" mass="8488">MDNVWTLVIAISIFLLINLLYYVGMRGYVQKSFGQRWLSVWGNKVYFWQSAIFASTAGTAILMYVLITYGLLPT</sequence>
<dbReference type="STRING" id="400055.SAMN04490243_0460"/>
<name>A0A1I6FQR2_9FLAO</name>
<feature type="transmembrane region" description="Helical" evidence="1">
    <location>
        <begin position="6"/>
        <end position="24"/>
    </location>
</feature>
<organism evidence="2 3">
    <name type="scientific">Robiginitalea myxolifaciens</name>
    <dbReference type="NCBI Taxonomy" id="400055"/>
    <lineage>
        <taxon>Bacteria</taxon>
        <taxon>Pseudomonadati</taxon>
        <taxon>Bacteroidota</taxon>
        <taxon>Flavobacteriia</taxon>
        <taxon>Flavobacteriales</taxon>
        <taxon>Flavobacteriaceae</taxon>
        <taxon>Robiginitalea</taxon>
    </lineage>
</organism>
<evidence type="ECO:0008006" key="4">
    <source>
        <dbReference type="Google" id="ProtNLM"/>
    </source>
</evidence>
<dbReference type="OrthoDB" id="1450918at2"/>
<dbReference type="EMBL" id="FOYQ01000001">
    <property type="protein sequence ID" value="SFR32289.1"/>
    <property type="molecule type" value="Genomic_DNA"/>
</dbReference>
<evidence type="ECO:0000256" key="1">
    <source>
        <dbReference type="SAM" id="Phobius"/>
    </source>
</evidence>
<evidence type="ECO:0000313" key="2">
    <source>
        <dbReference type="EMBL" id="SFR32289.1"/>
    </source>
</evidence>
<feature type="transmembrane region" description="Helical" evidence="1">
    <location>
        <begin position="45"/>
        <end position="72"/>
    </location>
</feature>